<dbReference type="OrthoDB" id="3753685at2759"/>
<keyword evidence="2" id="KW-1185">Reference proteome</keyword>
<dbReference type="EMBL" id="ML976162">
    <property type="protein sequence ID" value="KAF1936917.1"/>
    <property type="molecule type" value="Genomic_DNA"/>
</dbReference>
<proteinExistence type="predicted"/>
<accession>A0A6A5SHQ2</accession>
<evidence type="ECO:0000313" key="2">
    <source>
        <dbReference type="Proteomes" id="UP000800038"/>
    </source>
</evidence>
<evidence type="ECO:0000313" key="1">
    <source>
        <dbReference type="EMBL" id="KAF1936917.1"/>
    </source>
</evidence>
<name>A0A6A5SHQ2_9PLEO</name>
<organism evidence="1 2">
    <name type="scientific">Clathrospora elynae</name>
    <dbReference type="NCBI Taxonomy" id="706981"/>
    <lineage>
        <taxon>Eukaryota</taxon>
        <taxon>Fungi</taxon>
        <taxon>Dikarya</taxon>
        <taxon>Ascomycota</taxon>
        <taxon>Pezizomycotina</taxon>
        <taxon>Dothideomycetes</taxon>
        <taxon>Pleosporomycetidae</taxon>
        <taxon>Pleosporales</taxon>
        <taxon>Diademaceae</taxon>
        <taxon>Clathrospora</taxon>
    </lineage>
</organism>
<dbReference type="Proteomes" id="UP000800038">
    <property type="component" value="Unassembled WGS sequence"/>
</dbReference>
<protein>
    <submittedName>
        <fullName evidence="1">Uncharacterized protein</fullName>
    </submittedName>
</protein>
<reference evidence="1" key="1">
    <citation type="journal article" date="2020" name="Stud. Mycol.">
        <title>101 Dothideomycetes genomes: a test case for predicting lifestyles and emergence of pathogens.</title>
        <authorList>
            <person name="Haridas S."/>
            <person name="Albert R."/>
            <person name="Binder M."/>
            <person name="Bloem J."/>
            <person name="Labutti K."/>
            <person name="Salamov A."/>
            <person name="Andreopoulos B."/>
            <person name="Baker S."/>
            <person name="Barry K."/>
            <person name="Bills G."/>
            <person name="Bluhm B."/>
            <person name="Cannon C."/>
            <person name="Castanera R."/>
            <person name="Culley D."/>
            <person name="Daum C."/>
            <person name="Ezra D."/>
            <person name="Gonzalez J."/>
            <person name="Henrissat B."/>
            <person name="Kuo A."/>
            <person name="Liang C."/>
            <person name="Lipzen A."/>
            <person name="Lutzoni F."/>
            <person name="Magnuson J."/>
            <person name="Mondo S."/>
            <person name="Nolan M."/>
            <person name="Ohm R."/>
            <person name="Pangilinan J."/>
            <person name="Park H.-J."/>
            <person name="Ramirez L."/>
            <person name="Alfaro M."/>
            <person name="Sun H."/>
            <person name="Tritt A."/>
            <person name="Yoshinaga Y."/>
            <person name="Zwiers L.-H."/>
            <person name="Turgeon B."/>
            <person name="Goodwin S."/>
            <person name="Spatafora J."/>
            <person name="Crous P."/>
            <person name="Grigoriev I."/>
        </authorList>
    </citation>
    <scope>NUCLEOTIDE SEQUENCE</scope>
    <source>
        <strain evidence="1">CBS 161.51</strain>
    </source>
</reference>
<sequence>MAGIVCCWASLPDETIQWYEDEWIPNMRSRSDNAIHGLHCEVTASGMETEPVGKLDSPWPLMTVYDMRKLDASTEEAIYDKRKRPSDDLLAGPLKDAQLDIRTYHEIKRWEQEDWNGDIEDIASVAAMEWRVSAEEQEDVLKYYMDVVGPTISSSPDVLRFRVFEIENATALQDGSYVTHEKETLHKYFTLVELESEEWPWDVVVDLAEEKKWKAYFETQTAVKWQLSHFLVKRTYPGDSKA</sequence>
<gene>
    <name evidence="1" type="ORF">EJ02DRAFT_357992</name>
</gene>
<dbReference type="AlphaFoldDB" id="A0A6A5SHQ2"/>